<feature type="region of interest" description="Disordered" evidence="4">
    <location>
        <begin position="123"/>
        <end position="145"/>
    </location>
</feature>
<comment type="similarity">
    <text evidence="1 3">Belongs to the ETS family.</text>
</comment>
<dbReference type="PROSITE" id="PS50061">
    <property type="entry name" value="ETS_DOMAIN_3"/>
    <property type="match status" value="1"/>
</dbReference>
<dbReference type="WBParaSite" id="Csp11.Scaffold629.g12235.t1">
    <property type="protein sequence ID" value="Csp11.Scaffold629.g12235.t1"/>
    <property type="gene ID" value="Csp11.Scaffold629.g12235"/>
</dbReference>
<proteinExistence type="inferred from homology"/>
<comment type="subcellular location">
    <subcellularLocation>
        <location evidence="3">Nucleus</location>
    </subcellularLocation>
</comment>
<dbReference type="STRING" id="1561998.A0A1I7TVL9"/>
<evidence type="ECO:0000256" key="2">
    <source>
        <dbReference type="ARBA" id="ARBA00023125"/>
    </source>
</evidence>
<dbReference type="PANTHER" id="PTHR11849">
    <property type="entry name" value="ETS"/>
    <property type="match status" value="1"/>
</dbReference>
<dbReference type="InterPro" id="IPR046328">
    <property type="entry name" value="ETS_fam"/>
</dbReference>
<evidence type="ECO:0000313" key="6">
    <source>
        <dbReference type="Proteomes" id="UP000095282"/>
    </source>
</evidence>
<keyword evidence="3" id="KW-0539">Nucleus</keyword>
<dbReference type="PANTHER" id="PTHR11849:SF302">
    <property type="entry name" value="ETS DOMAIN-CONTAINING PROTEIN-RELATED"/>
    <property type="match status" value="1"/>
</dbReference>
<reference evidence="7" key="1">
    <citation type="submission" date="2016-11" db="UniProtKB">
        <authorList>
            <consortium name="WormBaseParasite"/>
        </authorList>
    </citation>
    <scope>IDENTIFICATION</scope>
</reference>
<dbReference type="GO" id="GO:0000981">
    <property type="term" value="F:DNA-binding transcription factor activity, RNA polymerase II-specific"/>
    <property type="evidence" value="ECO:0007669"/>
    <property type="project" value="TreeGrafter"/>
</dbReference>
<evidence type="ECO:0000259" key="5">
    <source>
        <dbReference type="PROSITE" id="PS50061"/>
    </source>
</evidence>
<name>A0A1I7TVL9_9PELO</name>
<feature type="domain" description="ETS" evidence="5">
    <location>
        <begin position="13"/>
        <end position="99"/>
    </location>
</feature>
<evidence type="ECO:0000256" key="1">
    <source>
        <dbReference type="ARBA" id="ARBA00005562"/>
    </source>
</evidence>
<dbReference type="PRINTS" id="PR00454">
    <property type="entry name" value="ETSDOMAIN"/>
</dbReference>
<dbReference type="GO" id="GO:0005634">
    <property type="term" value="C:nucleus"/>
    <property type="evidence" value="ECO:0007669"/>
    <property type="project" value="UniProtKB-SubCell"/>
</dbReference>
<dbReference type="InterPro" id="IPR036388">
    <property type="entry name" value="WH-like_DNA-bd_sf"/>
</dbReference>
<dbReference type="Gene3D" id="1.10.10.10">
    <property type="entry name" value="Winged helix-like DNA-binding domain superfamily/Winged helix DNA-binding domain"/>
    <property type="match status" value="1"/>
</dbReference>
<dbReference type="InterPro" id="IPR036390">
    <property type="entry name" value="WH_DNA-bd_sf"/>
</dbReference>
<evidence type="ECO:0000256" key="4">
    <source>
        <dbReference type="SAM" id="MobiDB-lite"/>
    </source>
</evidence>
<sequence length="198" mass="22178">MSTPKRPSPNGKPRLLPFLRGLLNDPSHSDIIIWNDQDEQQFQLVQPEKVAKLWGSINGNPDMNYDKMSRGLRYLYKEDQSRKATLKKIHGKDFKYQFLDSMDGSLSSNTSPVTNFINNSLSSSPTSSSSSSAGSTSPSSSDAALLTPLTPDQLSQLTQNILQFNKFIAQFPYIKTLPIFVQLQMFFTSKASFPSLFQ</sequence>
<protein>
    <submittedName>
        <fullName evidence="7">ETS domain-containing protein</fullName>
    </submittedName>
</protein>
<organism evidence="6 7">
    <name type="scientific">Caenorhabditis tropicalis</name>
    <dbReference type="NCBI Taxonomy" id="1561998"/>
    <lineage>
        <taxon>Eukaryota</taxon>
        <taxon>Metazoa</taxon>
        <taxon>Ecdysozoa</taxon>
        <taxon>Nematoda</taxon>
        <taxon>Chromadorea</taxon>
        <taxon>Rhabditida</taxon>
        <taxon>Rhabditina</taxon>
        <taxon>Rhabditomorpha</taxon>
        <taxon>Rhabditoidea</taxon>
        <taxon>Rhabditidae</taxon>
        <taxon>Peloderinae</taxon>
        <taxon>Caenorhabditis</taxon>
    </lineage>
</organism>
<keyword evidence="2 3" id="KW-0238">DNA-binding</keyword>
<dbReference type="InterPro" id="IPR000418">
    <property type="entry name" value="Ets_dom"/>
</dbReference>
<evidence type="ECO:0000313" key="7">
    <source>
        <dbReference type="WBParaSite" id="Csp11.Scaffold629.g12235.t1"/>
    </source>
</evidence>
<dbReference type="SMART" id="SM00413">
    <property type="entry name" value="ETS"/>
    <property type="match status" value="1"/>
</dbReference>
<accession>A0A1I7TVL9</accession>
<dbReference type="GO" id="GO:0030154">
    <property type="term" value="P:cell differentiation"/>
    <property type="evidence" value="ECO:0007669"/>
    <property type="project" value="TreeGrafter"/>
</dbReference>
<dbReference type="Proteomes" id="UP000095282">
    <property type="component" value="Unplaced"/>
</dbReference>
<evidence type="ECO:0000256" key="3">
    <source>
        <dbReference type="RuleBase" id="RU004019"/>
    </source>
</evidence>
<dbReference type="eggNOG" id="KOG3806">
    <property type="taxonomic scope" value="Eukaryota"/>
</dbReference>
<dbReference type="Pfam" id="PF00178">
    <property type="entry name" value="Ets"/>
    <property type="match status" value="1"/>
</dbReference>
<keyword evidence="6" id="KW-1185">Reference proteome</keyword>
<dbReference type="GO" id="GO:0043565">
    <property type="term" value="F:sequence-specific DNA binding"/>
    <property type="evidence" value="ECO:0007669"/>
    <property type="project" value="InterPro"/>
</dbReference>
<dbReference type="AlphaFoldDB" id="A0A1I7TVL9"/>
<dbReference type="SUPFAM" id="SSF46785">
    <property type="entry name" value="Winged helix' DNA-binding domain"/>
    <property type="match status" value="1"/>
</dbReference>